<dbReference type="FunFam" id="2.60.120.330:FF:000007">
    <property type="entry name" value="Protein DMR6-like oxygenase 2"/>
    <property type="match status" value="1"/>
</dbReference>
<protein>
    <submittedName>
        <fullName evidence="11">Hyoscyamine 6-dioxygenase</fullName>
    </submittedName>
</protein>
<gene>
    <name evidence="11" type="ORF">glysoja_038008</name>
</gene>
<evidence type="ECO:0000256" key="2">
    <source>
        <dbReference type="ARBA" id="ARBA00008056"/>
    </source>
</evidence>
<evidence type="ECO:0000256" key="1">
    <source>
        <dbReference type="ARBA" id="ARBA00001961"/>
    </source>
</evidence>
<dbReference type="GO" id="GO:0046872">
    <property type="term" value="F:metal ion binding"/>
    <property type="evidence" value="ECO:0007669"/>
    <property type="project" value="UniProtKB-KW"/>
</dbReference>
<dbReference type="AlphaFoldDB" id="A0A0B2P514"/>
<dbReference type="GO" id="GO:0051213">
    <property type="term" value="F:dioxygenase activity"/>
    <property type="evidence" value="ECO:0007669"/>
    <property type="project" value="UniProtKB-KW"/>
</dbReference>
<keyword evidence="7 9" id="KW-0408">Iron</keyword>
<evidence type="ECO:0000313" key="11">
    <source>
        <dbReference type="EMBL" id="KHN04366.1"/>
    </source>
</evidence>
<dbReference type="InterPro" id="IPR050295">
    <property type="entry name" value="Plant_2OG-oxidoreductases"/>
</dbReference>
<keyword evidence="5 11" id="KW-0223">Dioxygenase</keyword>
<keyword evidence="6 9" id="KW-0560">Oxidoreductase</keyword>
<dbReference type="SMR" id="A0A0B2P514"/>
<evidence type="ECO:0000256" key="3">
    <source>
        <dbReference type="ARBA" id="ARBA00022723"/>
    </source>
</evidence>
<evidence type="ECO:0000256" key="8">
    <source>
        <dbReference type="ARBA" id="ARBA00052233"/>
    </source>
</evidence>
<evidence type="ECO:0000256" key="4">
    <source>
        <dbReference type="ARBA" id="ARBA00022896"/>
    </source>
</evidence>
<evidence type="ECO:0000256" key="7">
    <source>
        <dbReference type="ARBA" id="ARBA00023004"/>
    </source>
</evidence>
<dbReference type="Pfam" id="PF14226">
    <property type="entry name" value="DIOX_N"/>
    <property type="match status" value="1"/>
</dbReference>
<comment type="similarity">
    <text evidence="2 9">Belongs to the iron/ascorbate-dependent oxidoreductase family.</text>
</comment>
<evidence type="ECO:0000256" key="5">
    <source>
        <dbReference type="ARBA" id="ARBA00022964"/>
    </source>
</evidence>
<comment type="cofactor">
    <cofactor evidence="1">
        <name>L-ascorbate</name>
        <dbReference type="ChEBI" id="CHEBI:38290"/>
    </cofactor>
</comment>
<keyword evidence="3 9" id="KW-0479">Metal-binding</keyword>
<keyword evidence="4" id="KW-0847">Vitamin C</keyword>
<dbReference type="Proteomes" id="UP000053555">
    <property type="component" value="Unassembled WGS sequence"/>
</dbReference>
<evidence type="ECO:0000256" key="9">
    <source>
        <dbReference type="RuleBase" id="RU003682"/>
    </source>
</evidence>
<dbReference type="Gene3D" id="2.60.120.330">
    <property type="entry name" value="B-lactam Antibiotic, Isopenicillin N Synthase, Chain"/>
    <property type="match status" value="1"/>
</dbReference>
<dbReference type="PROSITE" id="PS51471">
    <property type="entry name" value="FE2OG_OXY"/>
    <property type="match status" value="1"/>
</dbReference>
<sequence length="337" mass="37876">METLDQMLVSSWYNVHSSVPPSFVQLPENRPGRVVSSLHKAIPVIDFGGHDLGDTTKQVLEASEEYGFFQVINHGVSKDLMDETMNIFKEFHAMPPKEKVNECSKDPNGSCKLYTSSENYKKDAIHYWKDSLTHPCPPSGEYMEYWPQKPSKYRDVVGKYTRELKKLALKILELLCEGLGLNLGYFCGGLSENPSVLVHHYPPCPDPSLTLGLAKHRDPTIITILLQDKEVQGLQVLKDGEWIGVEPIPNAFVVNIGLLLQIITNGRLVGAEHRAVTNSSSARTSVAYFVYPSFESIIEPAQALINESTPAIYKSMTFGEFRRNFFQKGPKIEEELQ</sequence>
<dbReference type="InterPro" id="IPR026992">
    <property type="entry name" value="DIOX_N"/>
</dbReference>
<dbReference type="InterPro" id="IPR044861">
    <property type="entry name" value="IPNS-like_FE2OG_OXY"/>
</dbReference>
<dbReference type="EMBL" id="KN669280">
    <property type="protein sequence ID" value="KHN04366.1"/>
    <property type="molecule type" value="Genomic_DNA"/>
</dbReference>
<accession>A0A0B2P514</accession>
<evidence type="ECO:0000256" key="6">
    <source>
        <dbReference type="ARBA" id="ARBA00023002"/>
    </source>
</evidence>
<reference evidence="11" key="1">
    <citation type="submission" date="2014-07" db="EMBL/GenBank/DDBJ databases">
        <title>Identification of a novel salt tolerance gene in wild soybean by whole-genome sequencing.</title>
        <authorList>
            <person name="Lam H.-M."/>
            <person name="Qi X."/>
            <person name="Li M.-W."/>
            <person name="Liu X."/>
            <person name="Xie M."/>
            <person name="Ni M."/>
            <person name="Xu X."/>
        </authorList>
    </citation>
    <scope>NUCLEOTIDE SEQUENCE [LARGE SCALE GENOMIC DNA]</scope>
    <source>
        <tissue evidence="11">Root</tissue>
    </source>
</reference>
<dbReference type="GO" id="GO:0002229">
    <property type="term" value="P:defense response to oomycetes"/>
    <property type="evidence" value="ECO:0007669"/>
    <property type="project" value="UniProtKB-ARBA"/>
</dbReference>
<dbReference type="GO" id="GO:0031418">
    <property type="term" value="F:L-ascorbic acid binding"/>
    <property type="evidence" value="ECO:0007669"/>
    <property type="project" value="UniProtKB-KW"/>
</dbReference>
<organism evidence="11">
    <name type="scientific">Glycine soja</name>
    <name type="common">Wild soybean</name>
    <dbReference type="NCBI Taxonomy" id="3848"/>
    <lineage>
        <taxon>Eukaryota</taxon>
        <taxon>Viridiplantae</taxon>
        <taxon>Streptophyta</taxon>
        <taxon>Embryophyta</taxon>
        <taxon>Tracheophyta</taxon>
        <taxon>Spermatophyta</taxon>
        <taxon>Magnoliopsida</taxon>
        <taxon>eudicotyledons</taxon>
        <taxon>Gunneridae</taxon>
        <taxon>Pentapetalae</taxon>
        <taxon>rosids</taxon>
        <taxon>fabids</taxon>
        <taxon>Fabales</taxon>
        <taxon>Fabaceae</taxon>
        <taxon>Papilionoideae</taxon>
        <taxon>50 kb inversion clade</taxon>
        <taxon>NPAAA clade</taxon>
        <taxon>indigoferoid/millettioid clade</taxon>
        <taxon>Phaseoleae</taxon>
        <taxon>Glycine</taxon>
        <taxon>Glycine subgen. Soja</taxon>
    </lineage>
</organism>
<dbReference type="InterPro" id="IPR027443">
    <property type="entry name" value="IPNS-like_sf"/>
</dbReference>
<evidence type="ECO:0000259" key="10">
    <source>
        <dbReference type="PROSITE" id="PS51471"/>
    </source>
</evidence>
<name>A0A0B2P514_GLYSO</name>
<dbReference type="PANTHER" id="PTHR47991">
    <property type="entry name" value="OXOGLUTARATE/IRON-DEPENDENT DIOXYGENASE"/>
    <property type="match status" value="1"/>
</dbReference>
<dbReference type="InterPro" id="IPR005123">
    <property type="entry name" value="Oxoglu/Fe-dep_dioxygenase_dom"/>
</dbReference>
<dbReference type="SUPFAM" id="SSF51197">
    <property type="entry name" value="Clavaminate synthase-like"/>
    <property type="match status" value="1"/>
</dbReference>
<feature type="domain" description="Fe2OG dioxygenase" evidence="10">
    <location>
        <begin position="192"/>
        <end position="292"/>
    </location>
</feature>
<proteinExistence type="inferred from homology"/>
<dbReference type="Pfam" id="PF03171">
    <property type="entry name" value="2OG-FeII_Oxy"/>
    <property type="match status" value="1"/>
</dbReference>
<comment type="catalytic activity">
    <reaction evidence="8">
        <text>salicylate + NADH + O2 + H(+) = 2,3-dihydroxybenzoate + NAD(+) + H2O</text>
        <dbReference type="Rhea" id="RHEA:51792"/>
        <dbReference type="ChEBI" id="CHEBI:15377"/>
        <dbReference type="ChEBI" id="CHEBI:15378"/>
        <dbReference type="ChEBI" id="CHEBI:15379"/>
        <dbReference type="ChEBI" id="CHEBI:30762"/>
        <dbReference type="ChEBI" id="CHEBI:36654"/>
        <dbReference type="ChEBI" id="CHEBI:57540"/>
        <dbReference type="ChEBI" id="CHEBI:57945"/>
    </reaction>
</comment>